<feature type="transmembrane region" description="Helical" evidence="3">
    <location>
        <begin position="160"/>
        <end position="180"/>
    </location>
</feature>
<name>A8MHI8_ALKOO</name>
<keyword evidence="2" id="KW-1003">Cell membrane</keyword>
<dbReference type="GO" id="GO:0015225">
    <property type="term" value="F:biotin transmembrane transporter activity"/>
    <property type="evidence" value="ECO:0007669"/>
    <property type="project" value="UniProtKB-UniRule"/>
</dbReference>
<dbReference type="Gene3D" id="1.10.1760.20">
    <property type="match status" value="1"/>
</dbReference>
<dbReference type="GO" id="GO:0005886">
    <property type="term" value="C:plasma membrane"/>
    <property type="evidence" value="ECO:0007669"/>
    <property type="project" value="UniProtKB-SubCell"/>
</dbReference>
<sequence length="191" mass="20422">MTMNYNLGVNKGRRISVSEMTKISLCTALLAISSYIVFPIPFTPIMLTAQTIIVNLIGLILTPLHGAISVLLFIVLGAIGLPIFAGGAGGLSAILGPTGGFIIGFLFSAIAISYLKGRKTNILRYVLVTVFIGMPVTYLLGASYMSYALNMDYKKAIELAVIPFLLGDAIKCVIASIIAARVHRILENMKP</sequence>
<keyword evidence="2 3" id="KW-0472">Membrane</keyword>
<evidence type="ECO:0000313" key="5">
    <source>
        <dbReference type="Proteomes" id="UP000000269"/>
    </source>
</evidence>
<dbReference type="PIRSF" id="PIRSF016661">
    <property type="entry name" value="BioY"/>
    <property type="match status" value="1"/>
</dbReference>
<dbReference type="AlphaFoldDB" id="A8MHI8"/>
<dbReference type="EMBL" id="CP000853">
    <property type="protein sequence ID" value="ABW19270.1"/>
    <property type="molecule type" value="Genomic_DNA"/>
</dbReference>
<dbReference type="Pfam" id="PF02632">
    <property type="entry name" value="BioY"/>
    <property type="match status" value="1"/>
</dbReference>
<feature type="transmembrane region" description="Helical" evidence="3">
    <location>
        <begin position="122"/>
        <end position="140"/>
    </location>
</feature>
<dbReference type="eggNOG" id="COG1268">
    <property type="taxonomic scope" value="Bacteria"/>
</dbReference>
<reference evidence="5" key="1">
    <citation type="submission" date="2007-10" db="EMBL/GenBank/DDBJ databases">
        <title>Complete genome of Alkaliphilus oremlandii OhILAs.</title>
        <authorList>
            <person name="Copeland A."/>
            <person name="Lucas S."/>
            <person name="Lapidus A."/>
            <person name="Barry K."/>
            <person name="Detter J.C."/>
            <person name="Glavina del Rio T."/>
            <person name="Hammon N."/>
            <person name="Israni S."/>
            <person name="Dalin E."/>
            <person name="Tice H."/>
            <person name="Pitluck S."/>
            <person name="Chain P."/>
            <person name="Malfatti S."/>
            <person name="Shin M."/>
            <person name="Vergez L."/>
            <person name="Schmutz J."/>
            <person name="Larimer F."/>
            <person name="Land M."/>
            <person name="Hauser L."/>
            <person name="Kyrpides N."/>
            <person name="Mikhailova N."/>
            <person name="Stolz J.F."/>
            <person name="Dawson A."/>
            <person name="Fisher E."/>
            <person name="Crable B."/>
            <person name="Perera E."/>
            <person name="Lisak J."/>
            <person name="Ranganathan M."/>
            <person name="Basu P."/>
            <person name="Richardson P."/>
        </authorList>
    </citation>
    <scope>NUCLEOTIDE SEQUENCE [LARGE SCALE GENOMIC DNA]</scope>
    <source>
        <strain evidence="5">OhILAs</strain>
    </source>
</reference>
<proteinExistence type="inferred from homology"/>
<dbReference type="PANTHER" id="PTHR34295">
    <property type="entry name" value="BIOTIN TRANSPORTER BIOY"/>
    <property type="match status" value="1"/>
</dbReference>
<evidence type="ECO:0000256" key="3">
    <source>
        <dbReference type="SAM" id="Phobius"/>
    </source>
</evidence>
<dbReference type="InterPro" id="IPR003784">
    <property type="entry name" value="BioY"/>
</dbReference>
<protein>
    <recommendedName>
        <fullName evidence="2">Biotin transporter</fullName>
    </recommendedName>
</protein>
<feature type="transmembrane region" description="Helical" evidence="3">
    <location>
        <begin position="68"/>
        <end position="88"/>
    </location>
</feature>
<organism evidence="4 5">
    <name type="scientific">Alkaliphilus oremlandii (strain OhILAs)</name>
    <name type="common">Clostridium oremlandii (strain OhILAs)</name>
    <dbReference type="NCBI Taxonomy" id="350688"/>
    <lineage>
        <taxon>Bacteria</taxon>
        <taxon>Bacillati</taxon>
        <taxon>Bacillota</taxon>
        <taxon>Clostridia</taxon>
        <taxon>Peptostreptococcales</taxon>
        <taxon>Natronincolaceae</taxon>
        <taxon>Alkaliphilus</taxon>
    </lineage>
</organism>
<evidence type="ECO:0000256" key="2">
    <source>
        <dbReference type="PIRNR" id="PIRNR016661"/>
    </source>
</evidence>
<dbReference type="KEGG" id="aoe:Clos_1730"/>
<dbReference type="Proteomes" id="UP000000269">
    <property type="component" value="Chromosome"/>
</dbReference>
<gene>
    <name evidence="4" type="ordered locus">Clos_1730</name>
</gene>
<feature type="transmembrane region" description="Helical" evidence="3">
    <location>
        <begin position="44"/>
        <end position="61"/>
    </location>
</feature>
<keyword evidence="5" id="KW-1185">Reference proteome</keyword>
<keyword evidence="3" id="KW-1133">Transmembrane helix</keyword>
<evidence type="ECO:0000313" key="4">
    <source>
        <dbReference type="EMBL" id="ABW19270.1"/>
    </source>
</evidence>
<evidence type="ECO:0000256" key="1">
    <source>
        <dbReference type="ARBA" id="ARBA00010692"/>
    </source>
</evidence>
<keyword evidence="2" id="KW-0813">Transport</keyword>
<dbReference type="HOGENOM" id="CLU_077931_1_1_9"/>
<comment type="similarity">
    <text evidence="1 2">Belongs to the BioY family.</text>
</comment>
<feature type="transmembrane region" description="Helical" evidence="3">
    <location>
        <begin position="94"/>
        <end position="115"/>
    </location>
</feature>
<dbReference type="PANTHER" id="PTHR34295:SF1">
    <property type="entry name" value="BIOTIN TRANSPORTER BIOY"/>
    <property type="match status" value="1"/>
</dbReference>
<dbReference type="STRING" id="350688.Clos_1730"/>
<accession>A8MHI8</accession>
<keyword evidence="3" id="KW-0812">Transmembrane</keyword>
<feature type="transmembrane region" description="Helical" evidence="3">
    <location>
        <begin position="20"/>
        <end position="38"/>
    </location>
</feature>
<comment type="subcellular location">
    <subcellularLocation>
        <location evidence="2">Cell membrane</location>
        <topology evidence="2">Multi-pass membrane protein</topology>
    </subcellularLocation>
</comment>